<keyword evidence="6" id="KW-1185">Reference proteome</keyword>
<dbReference type="OrthoDB" id="1579at10239"/>
<evidence type="ECO:0000313" key="6">
    <source>
        <dbReference type="Proteomes" id="UP000172353"/>
    </source>
</evidence>
<dbReference type="GO" id="GO:0044423">
    <property type="term" value="C:virion component"/>
    <property type="evidence" value="ECO:0007669"/>
    <property type="project" value="UniProtKB-KW"/>
</dbReference>
<dbReference type="GeneID" id="1449943"/>
<keyword evidence="2" id="KW-0946">Virion</keyword>
<name>Q9YVS8_MSEPV</name>
<dbReference type="RefSeq" id="NP_048235.1">
    <property type="nucleotide sequence ID" value="NC_001993.1"/>
</dbReference>
<dbReference type="Proteomes" id="UP000172353">
    <property type="component" value="Segment"/>
</dbReference>
<evidence type="ECO:0000313" key="5">
    <source>
        <dbReference type="EMBL" id="AAC97680.1"/>
    </source>
</evidence>
<dbReference type="EMBL" id="AF063866">
    <property type="protein sequence ID" value="AAC97680.1"/>
    <property type="molecule type" value="Genomic_DNA"/>
</dbReference>
<evidence type="ECO:0000256" key="4">
    <source>
        <dbReference type="ARBA" id="ARBA00032365"/>
    </source>
</evidence>
<sequence length="648" mass="74345">MTTDTISYHKFPISLEDICKCYNNDNNEYMTFEYDPISGENHICSIAGNCIISDFFNKLTSEFTKTQLIAGARKSDKNNKSNNISTNIDKKQDILKRLAEYIAKSFSKSPNLYTEQDIRNIIALSNIDGIRNINLSNEDINNIINLATVYYKSKIVDHPLFSVKSENVTDLMQQLKQVDSVANISDYEGFLNNLKLRSYNYIDVTSCNLTNTLYYHPNEPSIPSIIFALFANRLPILFDLITSQDLYMLQKELQSDDYSKYNNLFLLIFRLSDKDYFYNLKGHSGSKNSFYNELSRIILSMAVKQMVYNIIAGTVTSNLTNSFVNIINRYRVDNIRSPQEAMLTILLKMWSYKPTIVLKSSIGPYNDLKPESVFYVEYDINDISRIDASTNIRFGQEMLKYIYYDRLSNKVVLLPTVLNTVPTINANLNQFPFLANQYSQMSYGANNITLRSLGIFVLSIPRIISSLYYNGYANEYGGRLNTRYINIDQTITISDRIFILSSAVCYKSATTINADPCFGTQIAMGTIAIVRTQKGWLRYDPDLKVSCNSQQEILDKMIRSEYNKYTASDQYGMNEGFDDEFEHWKKDIKNVEKIIDRFDKGYVNIDALIINDSEAIDIISRYGTILIYSDQSGSSSLCDVSIKNCYTY</sequence>
<dbReference type="InterPro" id="IPR004972">
    <property type="entry name" value="P4B"/>
</dbReference>
<proteinExistence type="predicted"/>
<comment type="subcellular location">
    <subcellularLocation>
        <location evidence="1">Virion</location>
    </subcellularLocation>
</comment>
<evidence type="ECO:0000256" key="1">
    <source>
        <dbReference type="ARBA" id="ARBA00004328"/>
    </source>
</evidence>
<organism evidence="5 6">
    <name type="scientific">Melanoplus sanguinipes entomopoxvirus</name>
    <name type="common">MsEPV</name>
    <dbReference type="NCBI Taxonomy" id="83191"/>
    <lineage>
        <taxon>Viruses</taxon>
        <taxon>Varidnaviria</taxon>
        <taxon>Bamfordvirae</taxon>
        <taxon>Nucleocytoviricota</taxon>
        <taxon>Pokkesviricetes</taxon>
        <taxon>Chitovirales</taxon>
        <taxon>Poxviridae</taxon>
        <taxon>Entomopoxvirinae</taxon>
        <taxon>Deltaentomopoxvirus</taxon>
        <taxon>Deltaentomopoxvirus msanguinipes</taxon>
    </lineage>
</organism>
<dbReference type="PIR" id="T28325">
    <property type="entry name" value="T28325"/>
</dbReference>
<protein>
    <recommendedName>
        <fullName evidence="4">Virion core protein 4b</fullName>
    </recommendedName>
</protein>
<evidence type="ECO:0000256" key="2">
    <source>
        <dbReference type="ARBA" id="ARBA00022844"/>
    </source>
</evidence>
<dbReference type="Pfam" id="PF03292">
    <property type="entry name" value="Pox_P4B"/>
    <property type="match status" value="1"/>
</dbReference>
<evidence type="ECO:0000256" key="3">
    <source>
        <dbReference type="ARBA" id="ARBA00025179"/>
    </source>
</evidence>
<organismHost>
    <name type="scientific">Melanoplus sanguinipes</name>
    <name type="common">Migratory grasshopper</name>
    <dbReference type="NCBI Taxonomy" id="65742"/>
</organismHost>
<dbReference type="KEGG" id="vg:1449943"/>
<gene>
    <name evidence="5" type="primary">MSV164</name>
</gene>
<reference evidence="5 6" key="1">
    <citation type="journal article" date="1999" name="J. Virol.">
        <title>The genome of Melanoplus sanguinipes entomopoxvirus.</title>
        <authorList>
            <person name="Afonso C.L."/>
            <person name="Tulman E.R."/>
            <person name="Lu Z."/>
            <person name="Oma E."/>
            <person name="Kutish G.F."/>
            <person name="Rock D.L."/>
        </authorList>
    </citation>
    <scope>NUCLEOTIDE SEQUENCE [LARGE SCALE GENOMIC DNA]</scope>
    <source>
        <strain evidence="5">Tucson</strain>
    </source>
</reference>
<comment type="function">
    <text evidence="3">Major component of the virion core that undergoes proteolytic processing during the immature virion (IV) to mature virion (MV) transition. Essential for the formation of a structurally normal core.</text>
</comment>
<accession>Q9YVS8</accession>